<dbReference type="InterPro" id="IPR032856">
    <property type="entry name" value="GDE_N_bis"/>
</dbReference>
<dbReference type="SUPFAM" id="SSF48208">
    <property type="entry name" value="Six-hairpin glycosidases"/>
    <property type="match status" value="1"/>
</dbReference>
<dbReference type="Gene3D" id="1.50.10.10">
    <property type="match status" value="1"/>
</dbReference>
<dbReference type="GeneID" id="5144874"/>
<evidence type="ECO:0000259" key="1">
    <source>
        <dbReference type="Pfam" id="PF14742"/>
    </source>
</evidence>
<dbReference type="EMBL" id="AM114193">
    <property type="protein sequence ID" value="CAJ36023.1"/>
    <property type="molecule type" value="Genomic_DNA"/>
</dbReference>
<dbReference type="RefSeq" id="WP_012036484.1">
    <property type="nucleotide sequence ID" value="NC_009464.1"/>
</dbReference>
<feature type="domain" description="Mannosylglycerate hydrolase MGH1-like glycoside hydrolase" evidence="2">
    <location>
        <begin position="389"/>
        <end position="612"/>
    </location>
</feature>
<evidence type="ECO:0000313" key="4">
    <source>
        <dbReference type="Proteomes" id="UP000000663"/>
    </source>
</evidence>
<keyword evidence="4" id="KW-1185">Reference proteome</keyword>
<dbReference type="AlphaFoldDB" id="Q0W6H0"/>
<organism evidence="3 4">
    <name type="scientific">Methanocella arvoryzae (strain DSM 22066 / NBRC 105507 / MRE50)</name>
    <dbReference type="NCBI Taxonomy" id="351160"/>
    <lineage>
        <taxon>Archaea</taxon>
        <taxon>Methanobacteriati</taxon>
        <taxon>Methanobacteriota</taxon>
        <taxon>Stenosarchaea group</taxon>
        <taxon>Methanomicrobia</taxon>
        <taxon>Methanocellales</taxon>
        <taxon>Methanocellaceae</taxon>
        <taxon>Methanocella</taxon>
    </lineage>
</organism>
<gene>
    <name evidence="3" type="ORF">RCIX618</name>
</gene>
<sequence length="723" mass="82201">MREAALEYEESHAVTDDITDALVIREGNITLVTEKNGNIPEGEEHGYGLYHRDCRFLSGYTSRLNDRLLLDILSSDERDYGSTVVMTNRAFTDDRGRPVKKNTITVLRDRIIPGMVRETISITNHNQFVVHASLTLKFEADFNDIFTIRGITGKQSGRLEKPAFNGNTLVFTYHGKDGRTRTTTIQFDPAPRCTDGHNCTYQLQLQPSRTYKLELHIHVEEKEEGTPKESHLSPMSGLTIEERLERIRASYAYTMECCGKFGTDNLIFNRIFLRSLADLRLLNMSSHGHIFHSAGVPWYDALFGRDSIISAIQSMPYEFSKAKSTLRLLARYQSRTYDDWKDAEPGKILHELRVGEKANLNEIPMIPYYGSVDSTPLFLILLAEYIGWTGEAGLFHELFEHVTAAMEWMDNYADPGDMGFASYIPRSPKGLSNHGWKDSKEAISRSDGTLARPPVALSEVQGYFYMAKVYMAILFERLGEREIARRLIHDAHEIKRKFNQHFWMSEKGFYAQAIDKDGLCDVISSNPLQCLWTGIVDSSRAEDMVKRMFEPDMFTGWGIRTLSSREKRYSPLGYHTGTVWPFDNSIIALGLCRYGFKEEANRLLTCMYEAASQYPRYRLPELFGGYDREHYSVPTRYPVACSPQAWSAGTIPYMLSAALGFIPNALDQRLTLIKPTLPAWVEALKIKDLTVGGIPVSLEFKRIGTDTMVNVPGETDLDVVVHY</sequence>
<dbReference type="eggNOG" id="arCOG03287">
    <property type="taxonomic scope" value="Archaea"/>
</dbReference>
<dbReference type="InterPro" id="IPR012341">
    <property type="entry name" value="6hp_glycosidase-like_sf"/>
</dbReference>
<dbReference type="Pfam" id="PF14742">
    <property type="entry name" value="GDE_N_bis"/>
    <property type="match status" value="1"/>
</dbReference>
<dbReference type="InterPro" id="IPR054491">
    <property type="entry name" value="MGH1-like_GH"/>
</dbReference>
<dbReference type="Proteomes" id="UP000000663">
    <property type="component" value="Chromosome"/>
</dbReference>
<accession>Q0W6H0</accession>
<protein>
    <submittedName>
        <fullName evidence="3">Predicted amylo-alpha-1,6-glucosidase</fullName>
    </submittedName>
</protein>
<dbReference type="InterPro" id="IPR008928">
    <property type="entry name" value="6-hairpin_glycosidase_sf"/>
</dbReference>
<evidence type="ECO:0000259" key="2">
    <source>
        <dbReference type="Pfam" id="PF22422"/>
    </source>
</evidence>
<dbReference type="GO" id="GO:0005975">
    <property type="term" value="P:carbohydrate metabolic process"/>
    <property type="evidence" value="ECO:0007669"/>
    <property type="project" value="InterPro"/>
</dbReference>
<proteinExistence type="predicted"/>
<dbReference type="OrthoDB" id="7795at2157"/>
<dbReference type="PATRIC" id="fig|351160.9.peg.2212"/>
<name>Q0W6H0_METAR</name>
<feature type="domain" description="Putative glycogen debranching enzyme N-terminal" evidence="1">
    <location>
        <begin position="24"/>
        <end position="215"/>
    </location>
</feature>
<evidence type="ECO:0000313" key="3">
    <source>
        <dbReference type="EMBL" id="CAJ36023.1"/>
    </source>
</evidence>
<dbReference type="Pfam" id="PF22422">
    <property type="entry name" value="MGH1-like_GH"/>
    <property type="match status" value="1"/>
</dbReference>
<dbReference type="KEGG" id="rci:RCIX618"/>
<reference evidence="3 4" key="1">
    <citation type="journal article" date="2006" name="Science">
        <title>Genome of rice cluster I archaea -- the key methane producers in the rice rhizosphere.</title>
        <authorList>
            <person name="Erkel C."/>
            <person name="Kube M."/>
            <person name="Reinhardt R."/>
            <person name="Liesack W."/>
        </authorList>
    </citation>
    <scope>NUCLEOTIDE SEQUENCE [LARGE SCALE GENOMIC DNA]</scope>
    <source>
        <strain evidence="4">DSM 22066 / NBRC 105507 / MRE50</strain>
    </source>
</reference>